<reference evidence="2 3" key="1">
    <citation type="submission" date="2016-10" db="EMBL/GenBank/DDBJ databases">
        <authorList>
            <person name="de Groot N.N."/>
        </authorList>
    </citation>
    <scope>NUCLEOTIDE SEQUENCE [LARGE SCALE GENOMIC DNA]</scope>
    <source>
        <strain evidence="2 3">CGMCC 1.7059</strain>
    </source>
</reference>
<keyword evidence="3" id="KW-1185">Reference proteome</keyword>
<dbReference type="OrthoDB" id="9801841at2"/>
<evidence type="ECO:0000313" key="3">
    <source>
        <dbReference type="Proteomes" id="UP000199675"/>
    </source>
</evidence>
<dbReference type="Gene3D" id="3.60.40.10">
    <property type="entry name" value="PPM-type phosphatase domain"/>
    <property type="match status" value="1"/>
</dbReference>
<sequence>MIAVWSAAQIQGSRDYQEDRFGVVENNTILYRGKRYPFAAGLFPAHYSLYVLADGMGGMGHGEQAASTVVEVFIETFINLGNDGLAPAERLRSALEQANQAIADIVSREPHKRGMGATLVALLWDSQAGTVQWLSVGDSLLQHFRNQLLEPLNEKHTFDNLAKRYAAQGNDEKAAELMVHGGTLSSAVDGRPIPEVDQPPQPLAVAHSDLVILASDGLETLSEQQITNTLTDHAPDWLKAADGESGSRALASCRDALFDQLREARAPHQDNCTVILIGWQDTPTPLAERQRS</sequence>
<dbReference type="CDD" id="cd00143">
    <property type="entry name" value="PP2Cc"/>
    <property type="match status" value="1"/>
</dbReference>
<dbReference type="RefSeq" id="WP_091815183.1">
    <property type="nucleotide sequence ID" value="NZ_FNNE01000008.1"/>
</dbReference>
<dbReference type="Proteomes" id="UP000199675">
    <property type="component" value="Unassembled WGS sequence"/>
</dbReference>
<feature type="domain" description="PPM-type phosphatase" evidence="1">
    <location>
        <begin position="4"/>
        <end position="279"/>
    </location>
</feature>
<dbReference type="InterPro" id="IPR001932">
    <property type="entry name" value="PPM-type_phosphatase-like_dom"/>
</dbReference>
<dbReference type="STRING" id="488533.SAMN04487960_10887"/>
<dbReference type="PROSITE" id="PS51746">
    <property type="entry name" value="PPM_2"/>
    <property type="match status" value="1"/>
</dbReference>
<evidence type="ECO:0000259" key="1">
    <source>
        <dbReference type="PROSITE" id="PS51746"/>
    </source>
</evidence>
<dbReference type="InterPro" id="IPR036457">
    <property type="entry name" value="PPM-type-like_dom_sf"/>
</dbReference>
<dbReference type="SMART" id="SM00331">
    <property type="entry name" value="PP2C_SIG"/>
    <property type="match status" value="1"/>
</dbReference>
<dbReference type="AlphaFoldDB" id="A0A1H3ASJ8"/>
<evidence type="ECO:0000313" key="2">
    <source>
        <dbReference type="EMBL" id="SDX32682.1"/>
    </source>
</evidence>
<proteinExistence type="predicted"/>
<dbReference type="Pfam" id="PF13672">
    <property type="entry name" value="PP2C_2"/>
    <property type="match status" value="1"/>
</dbReference>
<organism evidence="2 3">
    <name type="scientific">Marinobacter mobilis</name>
    <dbReference type="NCBI Taxonomy" id="488533"/>
    <lineage>
        <taxon>Bacteria</taxon>
        <taxon>Pseudomonadati</taxon>
        <taxon>Pseudomonadota</taxon>
        <taxon>Gammaproteobacteria</taxon>
        <taxon>Pseudomonadales</taxon>
        <taxon>Marinobacteraceae</taxon>
        <taxon>Marinobacter</taxon>
    </lineage>
</organism>
<accession>A0A1H3ASJ8</accession>
<dbReference type="SMART" id="SM00332">
    <property type="entry name" value="PP2Cc"/>
    <property type="match status" value="1"/>
</dbReference>
<dbReference type="EMBL" id="FNNE01000008">
    <property type="protein sequence ID" value="SDX32682.1"/>
    <property type="molecule type" value="Genomic_DNA"/>
</dbReference>
<protein>
    <submittedName>
        <fullName evidence="2">Stage II sporulation protein E (SpoIIE)</fullName>
    </submittedName>
</protein>
<dbReference type="SUPFAM" id="SSF81606">
    <property type="entry name" value="PP2C-like"/>
    <property type="match status" value="1"/>
</dbReference>
<name>A0A1H3ASJ8_9GAMM</name>
<gene>
    <name evidence="2" type="ORF">SAMN04487960_10887</name>
</gene>